<evidence type="ECO:0000256" key="2">
    <source>
        <dbReference type="ARBA" id="ARBA00022475"/>
    </source>
</evidence>
<proteinExistence type="predicted"/>
<evidence type="ECO:0000313" key="9">
    <source>
        <dbReference type="Proteomes" id="UP000494245"/>
    </source>
</evidence>
<dbReference type="InterPro" id="IPR018076">
    <property type="entry name" value="T2SS_GspF_dom"/>
</dbReference>
<keyword evidence="9" id="KW-1185">Reference proteome</keyword>
<dbReference type="Proteomes" id="UP000494245">
    <property type="component" value="Unassembled WGS sequence"/>
</dbReference>
<feature type="transmembrane region" description="Helical" evidence="6">
    <location>
        <begin position="136"/>
        <end position="154"/>
    </location>
</feature>
<accession>A0A6V8LU93</accession>
<keyword evidence="2" id="KW-1003">Cell membrane</keyword>
<keyword evidence="4 6" id="KW-1133">Transmembrane helix</keyword>
<protein>
    <recommendedName>
        <fullName evidence="7">Type II secretion system protein GspF domain-containing protein</fullName>
    </recommendedName>
</protein>
<feature type="domain" description="Type II secretion system protein GspF" evidence="7">
    <location>
        <begin position="173"/>
        <end position="301"/>
    </location>
</feature>
<evidence type="ECO:0000256" key="1">
    <source>
        <dbReference type="ARBA" id="ARBA00004651"/>
    </source>
</evidence>
<evidence type="ECO:0000256" key="4">
    <source>
        <dbReference type="ARBA" id="ARBA00022989"/>
    </source>
</evidence>
<comment type="caution">
    <text evidence="8">The sequence shown here is derived from an EMBL/GenBank/DDBJ whole genome shotgun (WGS) entry which is preliminary data.</text>
</comment>
<feature type="transmembrane region" description="Helical" evidence="6">
    <location>
        <begin position="284"/>
        <end position="306"/>
    </location>
</feature>
<dbReference type="EMBL" id="BLTE01000005">
    <property type="protein sequence ID" value="GFK93679.1"/>
    <property type="molecule type" value="Genomic_DNA"/>
</dbReference>
<feature type="transmembrane region" description="Helical" evidence="6">
    <location>
        <begin position="6"/>
        <end position="25"/>
    </location>
</feature>
<keyword evidence="3 6" id="KW-0812">Transmembrane</keyword>
<evidence type="ECO:0000256" key="6">
    <source>
        <dbReference type="SAM" id="Phobius"/>
    </source>
</evidence>
<dbReference type="RefSeq" id="WP_173082950.1">
    <property type="nucleotide sequence ID" value="NZ_BLTE01000005.1"/>
</dbReference>
<comment type="subcellular location">
    <subcellularLocation>
        <location evidence="1">Cell membrane</location>
        <topology evidence="1">Multi-pass membrane protein</topology>
    </subcellularLocation>
</comment>
<dbReference type="GO" id="GO:0005886">
    <property type="term" value="C:plasma membrane"/>
    <property type="evidence" value="ECO:0007669"/>
    <property type="project" value="UniProtKB-SubCell"/>
</dbReference>
<evidence type="ECO:0000259" key="7">
    <source>
        <dbReference type="Pfam" id="PF00482"/>
    </source>
</evidence>
<keyword evidence="5 6" id="KW-0472">Membrane</keyword>
<feature type="transmembrane region" description="Helical" evidence="6">
    <location>
        <begin position="100"/>
        <end position="124"/>
    </location>
</feature>
<sequence length="317" mass="34652">METDLFAASLAALAALAGVWLWFLAADRRERRKRLLARTEGRYGLDEKKPGSGQQAGPGLARGLLDAVGRVGQLFAPKKPEEISEVRVELIRAGFRKASAFTVFWGFKMGLALGGLGMAALVHATVLAEALAQIKALAYLMLPGLGLYLPTLWLRMAGAKRRKAIRNALPDALDLLVVCVEAGMGLDQAVFRVSSELRAGYPEMSEEFRQLNLELRAGKSRRDALKNLAWRIGIDDVNSLTALLIQSDLFGTSIAQTLRVYADAMRTKRFQLAEEKAAKLPVKLLLPLIFFILPPLFIVIVGPGVIRLMTVMGGSLR</sequence>
<evidence type="ECO:0000256" key="3">
    <source>
        <dbReference type="ARBA" id="ARBA00022692"/>
    </source>
</evidence>
<dbReference type="Pfam" id="PF00482">
    <property type="entry name" value="T2SSF"/>
    <property type="match status" value="1"/>
</dbReference>
<reference evidence="8 9" key="1">
    <citation type="submission" date="2020-04" db="EMBL/GenBank/DDBJ databases">
        <authorList>
            <consortium name="Desulfovibrio sp. FSS-1 genome sequencing consortium"/>
            <person name="Shimoshige H."/>
            <person name="Kobayashi H."/>
            <person name="Maekawa T."/>
        </authorList>
    </citation>
    <scope>NUCLEOTIDE SEQUENCE [LARGE SCALE GENOMIC DNA]</scope>
    <source>
        <strain evidence="8 9">SIID29052-01</strain>
    </source>
</reference>
<reference evidence="8 9" key="2">
    <citation type="submission" date="2020-05" db="EMBL/GenBank/DDBJ databases">
        <title>Draft genome sequence of Desulfovibrio sp. strainFSS-1.</title>
        <authorList>
            <person name="Shimoshige H."/>
            <person name="Kobayashi H."/>
            <person name="Maekawa T."/>
        </authorList>
    </citation>
    <scope>NUCLEOTIDE SEQUENCE [LARGE SCALE GENOMIC DNA]</scope>
    <source>
        <strain evidence="8 9">SIID29052-01</strain>
    </source>
</reference>
<evidence type="ECO:0000313" key="8">
    <source>
        <dbReference type="EMBL" id="GFK93679.1"/>
    </source>
</evidence>
<evidence type="ECO:0000256" key="5">
    <source>
        <dbReference type="ARBA" id="ARBA00023136"/>
    </source>
</evidence>
<organism evidence="8 9">
    <name type="scientific">Fundidesulfovibrio magnetotacticus</name>
    <dbReference type="NCBI Taxonomy" id="2730080"/>
    <lineage>
        <taxon>Bacteria</taxon>
        <taxon>Pseudomonadati</taxon>
        <taxon>Thermodesulfobacteriota</taxon>
        <taxon>Desulfovibrionia</taxon>
        <taxon>Desulfovibrionales</taxon>
        <taxon>Desulfovibrionaceae</taxon>
        <taxon>Fundidesulfovibrio</taxon>
    </lineage>
</organism>
<gene>
    <name evidence="8" type="ORF">NNJEOMEG_01513</name>
</gene>
<dbReference type="AlphaFoldDB" id="A0A6V8LU93"/>
<name>A0A6V8LU93_9BACT</name>
<dbReference type="PANTHER" id="PTHR35007">
    <property type="entry name" value="INTEGRAL MEMBRANE PROTEIN-RELATED"/>
    <property type="match status" value="1"/>
</dbReference>
<dbReference type="PANTHER" id="PTHR35007:SF2">
    <property type="entry name" value="PILUS ASSEMBLE PROTEIN"/>
    <property type="match status" value="1"/>
</dbReference>